<keyword evidence="1" id="KW-0812">Transmembrane</keyword>
<evidence type="ECO:0000313" key="2">
    <source>
        <dbReference type="EMBL" id="AYJ85371.1"/>
    </source>
</evidence>
<dbReference type="OrthoDB" id="9788221at2"/>
<name>A0A494THT6_SPHPE</name>
<keyword evidence="3" id="KW-1185">Reference proteome</keyword>
<dbReference type="AlphaFoldDB" id="A0A494THT6"/>
<proteinExistence type="predicted"/>
<protein>
    <submittedName>
        <fullName evidence="2">Uncharacterized protein</fullName>
    </submittedName>
</protein>
<feature type="transmembrane region" description="Helical" evidence="1">
    <location>
        <begin position="21"/>
        <end position="42"/>
    </location>
</feature>
<evidence type="ECO:0000313" key="3">
    <source>
        <dbReference type="Proteomes" id="UP000276254"/>
    </source>
</evidence>
<gene>
    <name evidence="2" type="ORF">D3Y57_05060</name>
</gene>
<dbReference type="Proteomes" id="UP000276254">
    <property type="component" value="Plasmid unnamed1"/>
</dbReference>
<dbReference type="KEGG" id="spha:D3Y57_05060"/>
<dbReference type="EMBL" id="CP032828">
    <property type="protein sequence ID" value="AYJ85371.1"/>
    <property type="molecule type" value="Genomic_DNA"/>
</dbReference>
<keyword evidence="1" id="KW-0472">Membrane</keyword>
<sequence>MEVAISRYSHERSVYRLKLKYFVRFTLHAVAFDILESGPYWFGELLLSSSTGRRYLPDVAE</sequence>
<organism evidence="2 3">
    <name type="scientific">Sphingomonas paeninsulae</name>
    <dbReference type="NCBI Taxonomy" id="2319844"/>
    <lineage>
        <taxon>Bacteria</taxon>
        <taxon>Pseudomonadati</taxon>
        <taxon>Pseudomonadota</taxon>
        <taxon>Alphaproteobacteria</taxon>
        <taxon>Sphingomonadales</taxon>
        <taxon>Sphingomonadaceae</taxon>
        <taxon>Sphingomonas</taxon>
    </lineage>
</organism>
<geneLocation type="plasmid" evidence="2">
    <name>unnamed1</name>
</geneLocation>
<reference evidence="2 3" key="1">
    <citation type="submission" date="2018-09" db="EMBL/GenBank/DDBJ databases">
        <title>Sphingomonas peninsula sp. nov., isolated from fildes peninsula, Antarctic soil.</title>
        <authorList>
            <person name="Yingchao G."/>
        </authorList>
    </citation>
    <scope>NUCLEOTIDE SEQUENCE [LARGE SCALE GENOMIC DNA]</scope>
    <source>
        <strain evidence="2 3">YZ-8</strain>
        <plasmid evidence="2 3">unnamed1</plasmid>
    </source>
</reference>
<keyword evidence="1" id="KW-1133">Transmembrane helix</keyword>
<evidence type="ECO:0000256" key="1">
    <source>
        <dbReference type="SAM" id="Phobius"/>
    </source>
</evidence>
<keyword evidence="2" id="KW-0614">Plasmid</keyword>
<accession>A0A494THT6</accession>